<keyword evidence="5 6" id="KW-0472">Membrane</keyword>
<reference evidence="7 8" key="1">
    <citation type="submission" date="2020-12" db="EMBL/GenBank/DDBJ databases">
        <title>YIM B01967 draft genome.</title>
        <authorList>
            <person name="Yan X."/>
        </authorList>
    </citation>
    <scope>NUCLEOTIDE SEQUENCE [LARGE SCALE GENOMIC DNA]</scope>
    <source>
        <strain evidence="7 8">YIM B01967</strain>
    </source>
</reference>
<feature type="transmembrane region" description="Helical" evidence="6">
    <location>
        <begin position="16"/>
        <end position="43"/>
    </location>
</feature>
<comment type="caution">
    <text evidence="7">The sequence shown here is derived from an EMBL/GenBank/DDBJ whole genome shotgun (WGS) entry which is preliminary data.</text>
</comment>
<feature type="transmembrane region" description="Helical" evidence="6">
    <location>
        <begin position="283"/>
        <end position="313"/>
    </location>
</feature>
<evidence type="ECO:0000256" key="5">
    <source>
        <dbReference type="ARBA" id="ARBA00023136"/>
    </source>
</evidence>
<keyword evidence="4 6" id="KW-1133">Transmembrane helix</keyword>
<dbReference type="EMBL" id="JAEOAH010000001">
    <property type="protein sequence ID" value="MBK3493575.1"/>
    <property type="molecule type" value="Genomic_DNA"/>
</dbReference>
<evidence type="ECO:0000256" key="4">
    <source>
        <dbReference type="ARBA" id="ARBA00022989"/>
    </source>
</evidence>
<evidence type="ECO:0000313" key="8">
    <source>
        <dbReference type="Proteomes" id="UP000618943"/>
    </source>
</evidence>
<evidence type="ECO:0000256" key="3">
    <source>
        <dbReference type="ARBA" id="ARBA00022692"/>
    </source>
</evidence>
<evidence type="ECO:0000256" key="6">
    <source>
        <dbReference type="SAM" id="Phobius"/>
    </source>
</evidence>
<feature type="transmembrane region" description="Helical" evidence="6">
    <location>
        <begin position="141"/>
        <end position="166"/>
    </location>
</feature>
<accession>A0ABS1H2E8</accession>
<evidence type="ECO:0000256" key="1">
    <source>
        <dbReference type="ARBA" id="ARBA00004141"/>
    </source>
</evidence>
<keyword evidence="8" id="KW-1185">Reference proteome</keyword>
<proteinExistence type="inferred from homology"/>
<name>A0ABS1H2E8_9BACL</name>
<keyword evidence="3 6" id="KW-0812">Transmembrane</keyword>
<organism evidence="7 8">
    <name type="scientific">Viridibacillus soli</name>
    <dbReference type="NCBI Taxonomy" id="2798301"/>
    <lineage>
        <taxon>Bacteria</taxon>
        <taxon>Bacillati</taxon>
        <taxon>Bacillota</taxon>
        <taxon>Bacilli</taxon>
        <taxon>Bacillales</taxon>
        <taxon>Caryophanaceae</taxon>
        <taxon>Viridibacillus</taxon>
    </lineage>
</organism>
<protein>
    <submittedName>
        <fullName evidence="7">AI-2E family transporter</fullName>
    </submittedName>
</protein>
<gene>
    <name evidence="7" type="ORF">JFL43_01560</name>
</gene>
<comment type="subcellular location">
    <subcellularLocation>
        <location evidence="1">Membrane</location>
        <topology evidence="1">Multi-pass membrane protein</topology>
    </subcellularLocation>
</comment>
<evidence type="ECO:0000256" key="2">
    <source>
        <dbReference type="ARBA" id="ARBA00009773"/>
    </source>
</evidence>
<feature type="transmembrane region" description="Helical" evidence="6">
    <location>
        <begin position="243"/>
        <end position="263"/>
    </location>
</feature>
<evidence type="ECO:0000313" key="7">
    <source>
        <dbReference type="EMBL" id="MBK3493575.1"/>
    </source>
</evidence>
<feature type="transmembrane region" description="Helical" evidence="6">
    <location>
        <begin position="195"/>
        <end position="214"/>
    </location>
</feature>
<feature type="transmembrane region" description="Helical" evidence="6">
    <location>
        <begin position="63"/>
        <end position="85"/>
    </location>
</feature>
<dbReference type="RefSeq" id="WP_100794505.1">
    <property type="nucleotide sequence ID" value="NZ_JAEOAH010000001.1"/>
</dbReference>
<dbReference type="InterPro" id="IPR002549">
    <property type="entry name" value="AI-2E-like"/>
</dbReference>
<comment type="similarity">
    <text evidence="2">Belongs to the autoinducer-2 exporter (AI-2E) (TC 2.A.86) family.</text>
</comment>
<sequence>MLQEKINKSTMHRIQLYILIALLLVLSWLVLPVSLAILTAYFAQPLLKYLNSTLKLPRWLAALTAEVIILSIFIATILFLISVLIETLPEIKRIISQIELFSEVQSVLLINLQEKFISLLDMIMTTIVSVVQSAFHNLIDFTFYLVALYFSLYETSRNRLWFFIYLPARFKKSIQRVFEEATQLFSYFLSVELRLLLMTFAILSVGLMLLGFSFPVGKALLISVADSLPFLGIGIFLIPMSVYFFATGNVLLCVYLLILYVLIQLTRQFAESYMWASTLHIRSVHAFMISAISLLLFGIAGILISPFLLLIAVKMKKHPIFESK</sequence>
<dbReference type="Pfam" id="PF01594">
    <property type="entry name" value="AI-2E_transport"/>
    <property type="match status" value="1"/>
</dbReference>
<dbReference type="Proteomes" id="UP000618943">
    <property type="component" value="Unassembled WGS sequence"/>
</dbReference>
<feature type="transmembrane region" description="Helical" evidence="6">
    <location>
        <begin position="220"/>
        <end position="238"/>
    </location>
</feature>